<gene>
    <name evidence="3" type="primary">pxf-1</name>
    <name evidence="3" type="ORF">T01_13550</name>
</gene>
<evidence type="ECO:0000256" key="1">
    <source>
        <dbReference type="SAM" id="MobiDB-lite"/>
    </source>
</evidence>
<dbReference type="EMBL" id="JYDH01000360">
    <property type="protein sequence ID" value="KRY26690.1"/>
    <property type="molecule type" value="Genomic_DNA"/>
</dbReference>
<evidence type="ECO:0000313" key="4">
    <source>
        <dbReference type="Proteomes" id="UP000054776"/>
    </source>
</evidence>
<proteinExistence type="predicted"/>
<dbReference type="InterPro" id="IPR014710">
    <property type="entry name" value="RmlC-like_jellyroll"/>
</dbReference>
<organism evidence="3 4">
    <name type="scientific">Trichinella spiralis</name>
    <name type="common">Trichina worm</name>
    <dbReference type="NCBI Taxonomy" id="6334"/>
    <lineage>
        <taxon>Eukaryota</taxon>
        <taxon>Metazoa</taxon>
        <taxon>Ecdysozoa</taxon>
        <taxon>Nematoda</taxon>
        <taxon>Enoplea</taxon>
        <taxon>Dorylaimia</taxon>
        <taxon>Trichinellida</taxon>
        <taxon>Trichinellidae</taxon>
        <taxon>Trichinella</taxon>
    </lineage>
</organism>
<dbReference type="InParanoid" id="A0A0V1APE8"/>
<dbReference type="OrthoDB" id="546434at2759"/>
<dbReference type="PROSITE" id="PS50042">
    <property type="entry name" value="CNMP_BINDING_3"/>
    <property type="match status" value="1"/>
</dbReference>
<feature type="non-terminal residue" evidence="3">
    <location>
        <position position="275"/>
    </location>
</feature>
<evidence type="ECO:0000313" key="3">
    <source>
        <dbReference type="EMBL" id="KRY26690.1"/>
    </source>
</evidence>
<dbReference type="Gene3D" id="2.60.120.10">
    <property type="entry name" value="Jelly Rolls"/>
    <property type="match status" value="1"/>
</dbReference>
<sequence length="275" mass="30416">MVVGRRERGNEVQLVYFFLRRLDVFRGVDDQTLRTICQSARYEQFQQAGKFLYKKGQRSFCWYILLSGAVFCDGRIYLPVESGSTSTGSGRNRHRGPDRGQGQLYVQPTTVRGNFRLILSSCCGSTSSFGKRVRFSEHYRISDCILLESSEMIVIDYNSTEPSVGSYPESREQLPMVATSLVVNRVPVADGEPTTSSTSSCSTSPSMCSSKVVLCRPIHQTTASTSFAASFKKACTVGEQQSSSCSVDEVEISTAAEIPSNLLPNRRLSSSQQQQ</sequence>
<feature type="domain" description="Cyclic nucleotide-binding" evidence="2">
    <location>
        <begin position="24"/>
        <end position="70"/>
    </location>
</feature>
<dbReference type="InterPro" id="IPR000595">
    <property type="entry name" value="cNMP-bd_dom"/>
</dbReference>
<evidence type="ECO:0000259" key="2">
    <source>
        <dbReference type="PROSITE" id="PS50042"/>
    </source>
</evidence>
<dbReference type="Proteomes" id="UP000054776">
    <property type="component" value="Unassembled WGS sequence"/>
</dbReference>
<comment type="caution">
    <text evidence="3">The sequence shown here is derived from an EMBL/GenBank/DDBJ whole genome shotgun (WGS) entry which is preliminary data.</text>
</comment>
<dbReference type="AlphaFoldDB" id="A0A0V1APE8"/>
<reference evidence="3 4" key="1">
    <citation type="submission" date="2015-01" db="EMBL/GenBank/DDBJ databases">
        <title>Evolution of Trichinella species and genotypes.</title>
        <authorList>
            <person name="Korhonen P.K."/>
            <person name="Edoardo P."/>
            <person name="Giuseppe L.R."/>
            <person name="Gasser R.B."/>
        </authorList>
    </citation>
    <scope>NUCLEOTIDE SEQUENCE [LARGE SCALE GENOMIC DNA]</scope>
    <source>
        <strain evidence="3">ISS3</strain>
    </source>
</reference>
<dbReference type="InterPro" id="IPR018490">
    <property type="entry name" value="cNMP-bd_dom_sf"/>
</dbReference>
<dbReference type="eggNOG" id="KOG3542">
    <property type="taxonomic scope" value="Eukaryota"/>
</dbReference>
<dbReference type="SUPFAM" id="SSF51206">
    <property type="entry name" value="cAMP-binding domain-like"/>
    <property type="match status" value="1"/>
</dbReference>
<protein>
    <submittedName>
        <fullName evidence="3">Rap guanine nucleotide exchange factor</fullName>
    </submittedName>
</protein>
<accession>A0A0V1APE8</accession>
<keyword evidence="4" id="KW-1185">Reference proteome</keyword>
<name>A0A0V1APE8_TRISP</name>
<feature type="region of interest" description="Disordered" evidence="1">
    <location>
        <begin position="83"/>
        <end position="103"/>
    </location>
</feature>
<dbReference type="STRING" id="6334.A0A0V1APE8"/>